<name>A0A7J8UIL0_9ROSI</name>
<keyword evidence="2" id="KW-1185">Reference proteome</keyword>
<comment type="caution">
    <text evidence="1">The sequence shown here is derived from an EMBL/GenBank/DDBJ whole genome shotgun (WGS) entry which is preliminary data.</text>
</comment>
<protein>
    <recommendedName>
        <fullName evidence="3">DUF4219 domain-containing protein</fullName>
    </recommendedName>
</protein>
<sequence>MEGSSITYPPMLENDNYTYWKARMKAYTNPINEKAWRSVLTVYQAPTIDLDVGKASKLLLFMSYFVALICKSSNVFQ</sequence>
<evidence type="ECO:0000313" key="1">
    <source>
        <dbReference type="EMBL" id="MBA0650094.1"/>
    </source>
</evidence>
<reference evidence="1 2" key="1">
    <citation type="journal article" date="2019" name="Genome Biol. Evol.">
        <title>Insights into the evolution of the New World diploid cottons (Gossypium, subgenus Houzingenia) based on genome sequencing.</title>
        <authorList>
            <person name="Grover C.E."/>
            <person name="Arick M.A. 2nd"/>
            <person name="Thrash A."/>
            <person name="Conover J.L."/>
            <person name="Sanders W.S."/>
            <person name="Peterson D.G."/>
            <person name="Frelichowski J.E."/>
            <person name="Scheffler J.A."/>
            <person name="Scheffler B.E."/>
            <person name="Wendel J.F."/>
        </authorList>
    </citation>
    <scope>NUCLEOTIDE SEQUENCE [LARGE SCALE GENOMIC DNA]</scope>
    <source>
        <strain evidence="1">57</strain>
        <tissue evidence="1">Leaf</tissue>
    </source>
</reference>
<accession>A0A7J8UIL0</accession>
<gene>
    <name evidence="1" type="ORF">Goklo_017572</name>
</gene>
<feature type="non-terminal residue" evidence="1">
    <location>
        <position position="77"/>
    </location>
</feature>
<organism evidence="1 2">
    <name type="scientific">Gossypium klotzschianum</name>
    <dbReference type="NCBI Taxonomy" id="34286"/>
    <lineage>
        <taxon>Eukaryota</taxon>
        <taxon>Viridiplantae</taxon>
        <taxon>Streptophyta</taxon>
        <taxon>Embryophyta</taxon>
        <taxon>Tracheophyta</taxon>
        <taxon>Spermatophyta</taxon>
        <taxon>Magnoliopsida</taxon>
        <taxon>eudicotyledons</taxon>
        <taxon>Gunneridae</taxon>
        <taxon>Pentapetalae</taxon>
        <taxon>rosids</taxon>
        <taxon>malvids</taxon>
        <taxon>Malvales</taxon>
        <taxon>Malvaceae</taxon>
        <taxon>Malvoideae</taxon>
        <taxon>Gossypium</taxon>
    </lineage>
</organism>
<dbReference type="EMBL" id="JABFAB010000006">
    <property type="protein sequence ID" value="MBA0650094.1"/>
    <property type="molecule type" value="Genomic_DNA"/>
</dbReference>
<dbReference type="AlphaFoldDB" id="A0A7J8UIL0"/>
<proteinExistence type="predicted"/>
<evidence type="ECO:0008006" key="3">
    <source>
        <dbReference type="Google" id="ProtNLM"/>
    </source>
</evidence>
<evidence type="ECO:0000313" key="2">
    <source>
        <dbReference type="Proteomes" id="UP000593573"/>
    </source>
</evidence>
<dbReference type="OrthoDB" id="1931687at2759"/>
<dbReference type="Proteomes" id="UP000593573">
    <property type="component" value="Unassembled WGS sequence"/>
</dbReference>